<feature type="compositionally biased region" description="Polar residues" evidence="1">
    <location>
        <begin position="68"/>
        <end position="99"/>
    </location>
</feature>
<evidence type="ECO:0000259" key="2">
    <source>
        <dbReference type="Pfam" id="PF03457"/>
    </source>
</evidence>
<gene>
    <name evidence="3" type="ORF">SMAR0320_LOCUS9692</name>
</gene>
<feature type="domain" description="Helicase-associated" evidence="2">
    <location>
        <begin position="258"/>
        <end position="325"/>
    </location>
</feature>
<dbReference type="AlphaFoldDB" id="A0A7S2PGY7"/>
<protein>
    <recommendedName>
        <fullName evidence="2">Helicase-associated domain-containing protein</fullName>
    </recommendedName>
</protein>
<accession>A0A7S2PGY7</accession>
<organism evidence="3">
    <name type="scientific">Skeletonema marinoi</name>
    <dbReference type="NCBI Taxonomy" id="267567"/>
    <lineage>
        <taxon>Eukaryota</taxon>
        <taxon>Sar</taxon>
        <taxon>Stramenopiles</taxon>
        <taxon>Ochrophyta</taxon>
        <taxon>Bacillariophyta</taxon>
        <taxon>Coscinodiscophyceae</taxon>
        <taxon>Thalassiosirophycidae</taxon>
        <taxon>Thalassiosirales</taxon>
        <taxon>Skeletonemataceae</taxon>
        <taxon>Skeletonema</taxon>
        <taxon>Skeletonema marinoi-dohrnii complex</taxon>
    </lineage>
</organism>
<dbReference type="PANTHER" id="PTHR33418">
    <property type="entry name" value="HELICASE-ASSOCIATED"/>
    <property type="match status" value="1"/>
</dbReference>
<dbReference type="Gene3D" id="6.10.140.530">
    <property type="match status" value="2"/>
</dbReference>
<name>A0A7S2PGY7_9STRA</name>
<evidence type="ECO:0000256" key="1">
    <source>
        <dbReference type="SAM" id="MobiDB-lite"/>
    </source>
</evidence>
<sequence>MPTLTRILKRITPPRPSDRPNESLPKTAAAQRPRKDLAAPVHHDSQLRKLAWAAASVAEAEAAKLNEKSTSTPFDYSSTSQLQKAPAADNSNVTTSSINPDEKHTLLHSGRKRKLSSSGDEELAGGSVQRKMWKTNPPSAQWGGILGQGAISTKPCVTIRSCSADGCKNLAQNGGVCARHWANIFLCSADGCTNQVDKGGVCIKHEAKANQCSAVGCTTPTKKGGVCVRHGTMLKPSSAPCARDDFVDPNLPVKRGQSSRWDQMFNDLLEFKKQHGHCDVPQTYPPNPKLGVWVNKQRVEHKNLDDGNISTLTDERLERLEGIGFRWAKRRGKVRWEEKYNELLQYKARFGHCHVPTKFKENTALGRWVSTQRAECKKFCKGEKSSMTSEKIRRLDSIGFAWFQAPSTYSYSK</sequence>
<dbReference type="Pfam" id="PF03457">
    <property type="entry name" value="HA"/>
    <property type="match status" value="2"/>
</dbReference>
<reference evidence="3" key="1">
    <citation type="submission" date="2021-01" db="EMBL/GenBank/DDBJ databases">
        <authorList>
            <person name="Corre E."/>
            <person name="Pelletier E."/>
            <person name="Niang G."/>
            <person name="Scheremetjew M."/>
            <person name="Finn R."/>
            <person name="Kale V."/>
            <person name="Holt S."/>
            <person name="Cochrane G."/>
            <person name="Meng A."/>
            <person name="Brown T."/>
            <person name="Cohen L."/>
        </authorList>
    </citation>
    <scope>NUCLEOTIDE SEQUENCE</scope>
    <source>
        <strain evidence="3">SM1012Den-03</strain>
    </source>
</reference>
<proteinExistence type="predicted"/>
<evidence type="ECO:0000313" key="3">
    <source>
        <dbReference type="EMBL" id="CAD9599101.1"/>
    </source>
</evidence>
<dbReference type="PANTHER" id="PTHR33418:SF1">
    <property type="entry name" value="HELICASE-ASSOCIATED DOMAIN-CONTAINING PROTEIN"/>
    <property type="match status" value="1"/>
</dbReference>
<dbReference type="InterPro" id="IPR005114">
    <property type="entry name" value="Helicase_assoc"/>
</dbReference>
<feature type="region of interest" description="Disordered" evidence="1">
    <location>
        <begin position="65"/>
        <end position="127"/>
    </location>
</feature>
<feature type="domain" description="Helicase-associated" evidence="2">
    <location>
        <begin position="334"/>
        <end position="400"/>
    </location>
</feature>
<feature type="region of interest" description="Disordered" evidence="1">
    <location>
        <begin position="1"/>
        <end position="44"/>
    </location>
</feature>
<feature type="compositionally biased region" description="Basic and acidic residues" evidence="1">
    <location>
        <begin position="33"/>
        <end position="44"/>
    </location>
</feature>
<dbReference type="EMBL" id="HBGZ01013524">
    <property type="protein sequence ID" value="CAD9599101.1"/>
    <property type="molecule type" value="Transcribed_RNA"/>
</dbReference>